<dbReference type="EMBL" id="KZ819194">
    <property type="protein sequence ID" value="PWY99820.1"/>
    <property type="molecule type" value="Genomic_DNA"/>
</dbReference>
<protein>
    <submittedName>
        <fullName evidence="1">Uncharacterized protein</fullName>
    </submittedName>
</protein>
<proteinExistence type="predicted"/>
<dbReference type="InParanoid" id="A0A317XR96"/>
<sequence length="191" mass="21735">MEIRLDLLKLLAASAIFSVLQEGVLAPMLPDALFDELSEAFVRSFSSAPALKQLKPNEDYTENGRSWSDLMKISRRSTTKYLFLKAEDSENEGRFAYLADRKQSQYYRPSAKSNQNPVGEHVYRILKYAPYASSGPKVRAVSLASMPEGGGRHTFFWRHTRYDNDGHVSLKHIREKHLRPALAEDLLTQIS</sequence>
<evidence type="ECO:0000313" key="1">
    <source>
        <dbReference type="EMBL" id="PWY99820.1"/>
    </source>
</evidence>
<organism evidence="1 2">
    <name type="scientific">Testicularia cyperi</name>
    <dbReference type="NCBI Taxonomy" id="1882483"/>
    <lineage>
        <taxon>Eukaryota</taxon>
        <taxon>Fungi</taxon>
        <taxon>Dikarya</taxon>
        <taxon>Basidiomycota</taxon>
        <taxon>Ustilaginomycotina</taxon>
        <taxon>Ustilaginomycetes</taxon>
        <taxon>Ustilaginales</taxon>
        <taxon>Anthracoideaceae</taxon>
        <taxon>Testicularia</taxon>
    </lineage>
</organism>
<reference evidence="1 2" key="1">
    <citation type="journal article" date="2018" name="Mol. Biol. Evol.">
        <title>Broad Genomic Sampling Reveals a Smut Pathogenic Ancestry of the Fungal Clade Ustilaginomycotina.</title>
        <authorList>
            <person name="Kijpornyongpan T."/>
            <person name="Mondo S.J."/>
            <person name="Barry K."/>
            <person name="Sandor L."/>
            <person name="Lee J."/>
            <person name="Lipzen A."/>
            <person name="Pangilinan J."/>
            <person name="LaButti K."/>
            <person name="Hainaut M."/>
            <person name="Henrissat B."/>
            <person name="Grigoriev I.V."/>
            <person name="Spatafora J.W."/>
            <person name="Aime M.C."/>
        </authorList>
    </citation>
    <scope>NUCLEOTIDE SEQUENCE [LARGE SCALE GENOMIC DNA]</scope>
    <source>
        <strain evidence="1 2">MCA 3645</strain>
    </source>
</reference>
<accession>A0A317XR96</accession>
<evidence type="ECO:0000313" key="2">
    <source>
        <dbReference type="Proteomes" id="UP000246740"/>
    </source>
</evidence>
<keyword evidence="2" id="KW-1185">Reference proteome</keyword>
<dbReference type="Proteomes" id="UP000246740">
    <property type="component" value="Unassembled WGS sequence"/>
</dbReference>
<name>A0A317XR96_9BASI</name>
<dbReference type="AlphaFoldDB" id="A0A317XR96"/>
<gene>
    <name evidence="1" type="ORF">BCV70DRAFT_113261</name>
</gene>